<dbReference type="Gene3D" id="3.30.565.10">
    <property type="entry name" value="Histidine kinase-like ATPase, C-terminal domain"/>
    <property type="match status" value="1"/>
</dbReference>
<dbReference type="InterPro" id="IPR050640">
    <property type="entry name" value="Bact_2-comp_sensor_kinase"/>
</dbReference>
<evidence type="ECO:0000259" key="4">
    <source>
        <dbReference type="Pfam" id="PF06580"/>
    </source>
</evidence>
<feature type="transmembrane region" description="Helical" evidence="2">
    <location>
        <begin position="50"/>
        <end position="68"/>
    </location>
</feature>
<proteinExistence type="predicted"/>
<name>A0ABW4TY48_9SPHN</name>
<keyword evidence="2" id="KW-0472">Membrane</keyword>
<feature type="domain" description="Histidine kinase/HSP90-like ATPase" evidence="3">
    <location>
        <begin position="278"/>
        <end position="373"/>
    </location>
</feature>
<dbReference type="InterPro" id="IPR036890">
    <property type="entry name" value="HATPase_C_sf"/>
</dbReference>
<evidence type="ECO:0000256" key="1">
    <source>
        <dbReference type="SAM" id="MobiDB-lite"/>
    </source>
</evidence>
<accession>A0ABW4TY48</accession>
<keyword evidence="2" id="KW-1133">Transmembrane helix</keyword>
<dbReference type="SUPFAM" id="SSF55874">
    <property type="entry name" value="ATPase domain of HSP90 chaperone/DNA topoisomerase II/histidine kinase"/>
    <property type="match status" value="1"/>
</dbReference>
<feature type="transmembrane region" description="Helical" evidence="2">
    <location>
        <begin position="18"/>
        <end position="38"/>
    </location>
</feature>
<dbReference type="RefSeq" id="WP_380928023.1">
    <property type="nucleotide sequence ID" value="NZ_JBHUGS010000001.1"/>
</dbReference>
<feature type="domain" description="Signal transduction histidine kinase internal region" evidence="4">
    <location>
        <begin position="180"/>
        <end position="259"/>
    </location>
</feature>
<keyword evidence="6" id="KW-1185">Reference proteome</keyword>
<protein>
    <submittedName>
        <fullName evidence="5">Sensor histidine kinase</fullName>
        <ecNumber evidence="5">2.7.13.3</ecNumber>
    </submittedName>
</protein>
<gene>
    <name evidence="5" type="ORF">ACFSGX_05310</name>
</gene>
<sequence length="377" mass="40347">MPAFSPEPADDATVRPRAAIGSIVAFWAFYFAVATLRAALLDFDDQGDLLLRRLVVTTVCMAISYAMWRALRRVTRHGPARAVAIVALLSVPAALAYATVNQWIFTPTRPSAPAARSVQVGGDSGRPRRIGTVAAHADVAVNGYFFFAAWAALYLALAYAAQGRVAERRAARFAAAAQSAELRALRYQVNPHFLFNTLNSLSALVMTGKPDEAERMILNLSTFFRSSLAGDPATDAPLADEIALQRLYLAIETVRFPARILLIEDIADTVADALVPGLILQPLVENAVKHGVSQSRGLVTIAIRAWAQDDMLALSVTDDAPARPAPDPRPPQNTGIGLRNVADRLAARFGTQALCRAGPAPGGGFAVTILMPLVREG</sequence>
<comment type="caution">
    <text evidence="5">The sequence shown here is derived from an EMBL/GenBank/DDBJ whole genome shotgun (WGS) entry which is preliminary data.</text>
</comment>
<evidence type="ECO:0000259" key="3">
    <source>
        <dbReference type="Pfam" id="PF02518"/>
    </source>
</evidence>
<dbReference type="Pfam" id="PF02518">
    <property type="entry name" value="HATPase_c"/>
    <property type="match status" value="1"/>
</dbReference>
<feature type="transmembrane region" description="Helical" evidence="2">
    <location>
        <begin position="80"/>
        <end position="100"/>
    </location>
</feature>
<dbReference type="Proteomes" id="UP001597400">
    <property type="component" value="Unassembled WGS sequence"/>
</dbReference>
<dbReference type="EMBL" id="JBHUGS010000001">
    <property type="protein sequence ID" value="MFD1950183.1"/>
    <property type="molecule type" value="Genomic_DNA"/>
</dbReference>
<keyword evidence="5" id="KW-0808">Transferase</keyword>
<reference evidence="6" key="1">
    <citation type="journal article" date="2019" name="Int. J. Syst. Evol. Microbiol.">
        <title>The Global Catalogue of Microorganisms (GCM) 10K type strain sequencing project: providing services to taxonomists for standard genome sequencing and annotation.</title>
        <authorList>
            <consortium name="The Broad Institute Genomics Platform"/>
            <consortium name="The Broad Institute Genome Sequencing Center for Infectious Disease"/>
            <person name="Wu L."/>
            <person name="Ma J."/>
        </authorList>
    </citation>
    <scope>NUCLEOTIDE SEQUENCE [LARGE SCALE GENOMIC DNA]</scope>
    <source>
        <strain evidence="6">CGMCC 1.12702</strain>
    </source>
</reference>
<keyword evidence="2" id="KW-0812">Transmembrane</keyword>
<feature type="transmembrane region" description="Helical" evidence="2">
    <location>
        <begin position="143"/>
        <end position="161"/>
    </location>
</feature>
<evidence type="ECO:0000313" key="5">
    <source>
        <dbReference type="EMBL" id="MFD1950183.1"/>
    </source>
</evidence>
<dbReference type="GO" id="GO:0004673">
    <property type="term" value="F:protein histidine kinase activity"/>
    <property type="evidence" value="ECO:0007669"/>
    <property type="project" value="UniProtKB-EC"/>
</dbReference>
<dbReference type="EC" id="2.7.13.3" evidence="5"/>
<evidence type="ECO:0000313" key="6">
    <source>
        <dbReference type="Proteomes" id="UP001597400"/>
    </source>
</evidence>
<dbReference type="PANTHER" id="PTHR34220">
    <property type="entry name" value="SENSOR HISTIDINE KINASE YPDA"/>
    <property type="match status" value="1"/>
</dbReference>
<dbReference type="InterPro" id="IPR003594">
    <property type="entry name" value="HATPase_dom"/>
</dbReference>
<dbReference type="Pfam" id="PF06580">
    <property type="entry name" value="His_kinase"/>
    <property type="match status" value="1"/>
</dbReference>
<keyword evidence="5" id="KW-0418">Kinase</keyword>
<organism evidence="5 6">
    <name type="scientific">Sphingomonas arantia</name>
    <dbReference type="NCBI Taxonomy" id="1460676"/>
    <lineage>
        <taxon>Bacteria</taxon>
        <taxon>Pseudomonadati</taxon>
        <taxon>Pseudomonadota</taxon>
        <taxon>Alphaproteobacteria</taxon>
        <taxon>Sphingomonadales</taxon>
        <taxon>Sphingomonadaceae</taxon>
        <taxon>Sphingomonas</taxon>
    </lineage>
</organism>
<dbReference type="InterPro" id="IPR010559">
    <property type="entry name" value="Sig_transdc_His_kin_internal"/>
</dbReference>
<feature type="region of interest" description="Disordered" evidence="1">
    <location>
        <begin position="318"/>
        <end position="337"/>
    </location>
</feature>
<evidence type="ECO:0000256" key="2">
    <source>
        <dbReference type="SAM" id="Phobius"/>
    </source>
</evidence>
<dbReference type="PANTHER" id="PTHR34220:SF7">
    <property type="entry name" value="SENSOR HISTIDINE KINASE YPDA"/>
    <property type="match status" value="1"/>
</dbReference>